<dbReference type="InterPro" id="IPR009009">
    <property type="entry name" value="RlpA-like_DPBB"/>
</dbReference>
<dbReference type="Gene3D" id="2.40.40.10">
    <property type="entry name" value="RlpA-like domain"/>
    <property type="match status" value="1"/>
</dbReference>
<evidence type="ECO:0000313" key="3">
    <source>
        <dbReference type="EMBL" id="CAI0414940.1"/>
    </source>
</evidence>
<organism evidence="3 4">
    <name type="scientific">Linum tenue</name>
    <dbReference type="NCBI Taxonomy" id="586396"/>
    <lineage>
        <taxon>Eukaryota</taxon>
        <taxon>Viridiplantae</taxon>
        <taxon>Streptophyta</taxon>
        <taxon>Embryophyta</taxon>
        <taxon>Tracheophyta</taxon>
        <taxon>Spermatophyta</taxon>
        <taxon>Magnoliopsida</taxon>
        <taxon>eudicotyledons</taxon>
        <taxon>Gunneridae</taxon>
        <taxon>Pentapetalae</taxon>
        <taxon>rosids</taxon>
        <taxon>fabids</taxon>
        <taxon>Malpighiales</taxon>
        <taxon>Linaceae</taxon>
        <taxon>Linum</taxon>
    </lineage>
</organism>
<feature type="chain" id="PRO_5043908766" description="Expansin-like EG45 domain-containing protein" evidence="1">
    <location>
        <begin position="32"/>
        <end position="145"/>
    </location>
</feature>
<keyword evidence="1" id="KW-0732">Signal</keyword>
<dbReference type="EMBL" id="CAMGYJ010000005">
    <property type="protein sequence ID" value="CAI0414940.1"/>
    <property type="molecule type" value="Genomic_DNA"/>
</dbReference>
<protein>
    <recommendedName>
        <fullName evidence="2">Expansin-like EG45 domain-containing protein</fullName>
    </recommendedName>
</protein>
<sequence length="145" mass="15090">MTSQHFSSSASFLLLAVSLLSAAALFRLSSADIGTASHYRAPYLPTACYGNEAAQFPSSNLFAAAGEGVWDNGASCGRQYVVRCISAVAPRTCIPGQTIRVRVVDRALSSVTRPSRGGTTLVLSTSAFAAIANGSPGAINIEYQQ</sequence>
<reference evidence="3" key="1">
    <citation type="submission" date="2022-08" db="EMBL/GenBank/DDBJ databases">
        <authorList>
            <person name="Gutierrez-Valencia J."/>
        </authorList>
    </citation>
    <scope>NUCLEOTIDE SEQUENCE</scope>
</reference>
<proteinExistence type="predicted"/>
<dbReference type="CDD" id="cd22269">
    <property type="entry name" value="DPBB_EG45-like"/>
    <property type="match status" value="1"/>
</dbReference>
<dbReference type="Proteomes" id="UP001154282">
    <property type="component" value="Unassembled WGS sequence"/>
</dbReference>
<evidence type="ECO:0000259" key="2">
    <source>
        <dbReference type="PROSITE" id="PS50842"/>
    </source>
</evidence>
<dbReference type="InterPro" id="IPR036908">
    <property type="entry name" value="RlpA-like_sf"/>
</dbReference>
<keyword evidence="4" id="KW-1185">Reference proteome</keyword>
<feature type="domain" description="Expansin-like EG45" evidence="2">
    <location>
        <begin position="49"/>
        <end position="145"/>
    </location>
</feature>
<evidence type="ECO:0000256" key="1">
    <source>
        <dbReference type="SAM" id="SignalP"/>
    </source>
</evidence>
<dbReference type="InterPro" id="IPR007112">
    <property type="entry name" value="Expansin/allergen_DPBB_dom"/>
</dbReference>
<dbReference type="AlphaFoldDB" id="A0AAV0JZK3"/>
<dbReference type="PROSITE" id="PS50842">
    <property type="entry name" value="EXPANSIN_EG45"/>
    <property type="match status" value="1"/>
</dbReference>
<feature type="signal peptide" evidence="1">
    <location>
        <begin position="1"/>
        <end position="31"/>
    </location>
</feature>
<gene>
    <name evidence="3" type="ORF">LITE_LOCUS16465</name>
</gene>
<name>A0AAV0JZK3_9ROSI</name>
<comment type="caution">
    <text evidence="3">The sequence shown here is derived from an EMBL/GenBank/DDBJ whole genome shotgun (WGS) entry which is preliminary data.</text>
</comment>
<dbReference type="PANTHER" id="PTHR47480">
    <property type="entry name" value="EG45-LIKE DOMAIN CONTAINING PROTEIN"/>
    <property type="match status" value="1"/>
</dbReference>
<accession>A0AAV0JZK3</accession>
<evidence type="ECO:0000313" key="4">
    <source>
        <dbReference type="Proteomes" id="UP001154282"/>
    </source>
</evidence>
<dbReference type="Pfam" id="PF03330">
    <property type="entry name" value="DPBB_1"/>
    <property type="match status" value="1"/>
</dbReference>
<dbReference type="SUPFAM" id="SSF50685">
    <property type="entry name" value="Barwin-like endoglucanases"/>
    <property type="match status" value="1"/>
</dbReference>
<dbReference type="PANTHER" id="PTHR47480:SF1">
    <property type="entry name" value="EG45-LIKE DOMAIN CONTAINING PROTEIN 1"/>
    <property type="match status" value="1"/>
</dbReference>